<reference evidence="4" key="1">
    <citation type="submission" date="2016-06" db="UniProtKB">
        <authorList>
            <consortium name="WormBaseParasite"/>
        </authorList>
    </citation>
    <scope>IDENTIFICATION</scope>
</reference>
<dbReference type="AlphaFoldDB" id="A0A183TNT6"/>
<feature type="region of interest" description="Disordered" evidence="1">
    <location>
        <begin position="1"/>
        <end position="26"/>
    </location>
</feature>
<evidence type="ECO:0000313" key="3">
    <source>
        <dbReference type="Proteomes" id="UP000275846"/>
    </source>
</evidence>
<dbReference type="Proteomes" id="UP000275846">
    <property type="component" value="Unassembled WGS sequence"/>
</dbReference>
<evidence type="ECO:0000256" key="1">
    <source>
        <dbReference type="SAM" id="MobiDB-lite"/>
    </source>
</evidence>
<dbReference type="WBParaSite" id="SSLN_0001881701-mRNA-1">
    <property type="protein sequence ID" value="SSLN_0001881701-mRNA-1"/>
    <property type="gene ID" value="SSLN_0001881701"/>
</dbReference>
<reference evidence="2 3" key="2">
    <citation type="submission" date="2018-11" db="EMBL/GenBank/DDBJ databases">
        <authorList>
            <consortium name="Pathogen Informatics"/>
        </authorList>
    </citation>
    <scope>NUCLEOTIDE SEQUENCE [LARGE SCALE GENOMIC DNA]</scope>
    <source>
        <strain evidence="2 3">NST_G2</strain>
    </source>
</reference>
<proteinExistence type="predicted"/>
<name>A0A183TNT6_SCHSO</name>
<protein>
    <submittedName>
        <fullName evidence="2 4">Uncharacterized protein</fullName>
    </submittedName>
</protein>
<accession>A0A183TNT6</accession>
<gene>
    <name evidence="2" type="ORF">SSLN_LOCUS18134</name>
</gene>
<evidence type="ECO:0000313" key="2">
    <source>
        <dbReference type="EMBL" id="VDM04520.1"/>
    </source>
</evidence>
<keyword evidence="3" id="KW-1185">Reference proteome</keyword>
<dbReference type="EMBL" id="UYSU01043761">
    <property type="protein sequence ID" value="VDM04520.1"/>
    <property type="molecule type" value="Genomic_DNA"/>
</dbReference>
<sequence length="67" mass="7628">MTTTTPATDNDFIDAPTPTITDTSSLPTRCSDHGDENHLPQSHHLSSHLRLPATCYLQHHNRFQYQR</sequence>
<evidence type="ECO:0000313" key="4">
    <source>
        <dbReference type="WBParaSite" id="SSLN_0001881701-mRNA-1"/>
    </source>
</evidence>
<organism evidence="4">
    <name type="scientific">Schistocephalus solidus</name>
    <name type="common">Tapeworm</name>
    <dbReference type="NCBI Taxonomy" id="70667"/>
    <lineage>
        <taxon>Eukaryota</taxon>
        <taxon>Metazoa</taxon>
        <taxon>Spiralia</taxon>
        <taxon>Lophotrochozoa</taxon>
        <taxon>Platyhelminthes</taxon>
        <taxon>Cestoda</taxon>
        <taxon>Eucestoda</taxon>
        <taxon>Diphyllobothriidea</taxon>
        <taxon>Diphyllobothriidae</taxon>
        <taxon>Schistocephalus</taxon>
    </lineage>
</organism>